<sequence>MSLLLPSSQSWANSAPRGKNSVDTVPLEKARDHNKPQKDWPPGQFDDEGTELSKDAKFWKIYVEETDRWDAEVIDGWNRSLDVILVFAALFSAILTAFLIESSKRLQQDPIDNSAQSLLVISQTLLAVANGLPPPGLDVLSLDSTETFTPTRNAIVINTLWYLSLSISLATAFIAALAKEWCQSFLSGRTGHPCIQARRRQQKWTMIESWRMEELITLLPTLIHIALLLFSIGLCFYVGDLNPTVAIPVVCVTGTAIGFYVCSSLAASFLEFFPYQTIISKMLGSQVIRPWIIVALFLVDMFLILLSLLMLIAVTATIPVTMFCGPAVGSQVLRVMDYLSKQPQRSFNRYRKQREESVRHDLVTSQALSWMVKYCEVPNSIDITLQAIAGATRGLPLQPLEECHAALKISQRLVSSNLYSDTEEHQRHMKLYLRALAVLTPAQPQQELIIRTNSVTAYLEHLKALIWELQSQNDNSVASLMVDTQFITNDHNISALRIGSIAASQCLVVMDRSYTDENTTIKPFLQLFQQQFELVQVNQTHPASMMALLNTGSMLSVLSASSNDSTVLPSELIQTFSSQLLSVINDRAAGPNNEFEAQIPGALVAYCLLQNRHIMPEHTNLGDVLSVLIHLRSLVWSDLQEFIAFGLLEIVSDPEYYIVDPGQMPTFEAIQEGAKQGSTGIVPADYYYPINPNHFDVLKSLRTLRNVYALAGVGSPHAWAYVFVVGSIIRIRSRRLSTSTSGDITDHCVYLLSKFCFPRLSVELVEALEKRNICARLEIKSSSKSSNLVKQFIVVSQLWLLHALYLDPILYTSSDSTSLLHRYQACFSTQDVGEIEKRKHNFGEKIEELSHNLSEDDIGVGSFEIYYHRVLECVFQARDTPLSDHRWDSINQKLAGTPTILRGLGSFLQLPMRSPLAGTPNLSEHAIIEVPDDAEPGRTADLGAGSTSPETNALPSLPI</sequence>
<dbReference type="InterPro" id="IPR045338">
    <property type="entry name" value="DUF6535"/>
</dbReference>
<evidence type="ECO:0000256" key="2">
    <source>
        <dbReference type="SAM" id="Phobius"/>
    </source>
</evidence>
<evidence type="ECO:0000256" key="1">
    <source>
        <dbReference type="SAM" id="MobiDB-lite"/>
    </source>
</evidence>
<evidence type="ECO:0000313" key="4">
    <source>
        <dbReference type="EMBL" id="CAE6454882.1"/>
    </source>
</evidence>
<keyword evidence="2" id="KW-0472">Membrane</keyword>
<feature type="transmembrane region" description="Helical" evidence="2">
    <location>
        <begin position="245"/>
        <end position="270"/>
    </location>
</feature>
<protein>
    <recommendedName>
        <fullName evidence="3">DUF6535 domain-containing protein</fullName>
    </recommendedName>
</protein>
<evidence type="ECO:0000313" key="5">
    <source>
        <dbReference type="Proteomes" id="UP000663846"/>
    </source>
</evidence>
<feature type="domain" description="DUF6535" evidence="3">
    <location>
        <begin position="59"/>
        <end position="238"/>
    </location>
</feature>
<feature type="transmembrane region" description="Helical" evidence="2">
    <location>
        <begin position="160"/>
        <end position="178"/>
    </location>
</feature>
<feature type="compositionally biased region" description="Polar residues" evidence="1">
    <location>
        <begin position="945"/>
        <end position="959"/>
    </location>
</feature>
<dbReference type="Proteomes" id="UP000663846">
    <property type="component" value="Unassembled WGS sequence"/>
</dbReference>
<organism evidence="4 5">
    <name type="scientific">Rhizoctonia solani</name>
    <dbReference type="NCBI Taxonomy" id="456999"/>
    <lineage>
        <taxon>Eukaryota</taxon>
        <taxon>Fungi</taxon>
        <taxon>Dikarya</taxon>
        <taxon>Basidiomycota</taxon>
        <taxon>Agaricomycotina</taxon>
        <taxon>Agaricomycetes</taxon>
        <taxon>Cantharellales</taxon>
        <taxon>Ceratobasidiaceae</taxon>
        <taxon>Rhizoctonia</taxon>
    </lineage>
</organism>
<accession>A0A8H3GK76</accession>
<feature type="region of interest" description="Disordered" evidence="1">
    <location>
        <begin position="1"/>
        <end position="49"/>
    </location>
</feature>
<dbReference type="Pfam" id="PF20153">
    <property type="entry name" value="DUF6535"/>
    <property type="match status" value="1"/>
</dbReference>
<feature type="transmembrane region" description="Helical" evidence="2">
    <location>
        <begin position="83"/>
        <end position="101"/>
    </location>
</feature>
<feature type="transmembrane region" description="Helical" evidence="2">
    <location>
        <begin position="215"/>
        <end position="239"/>
    </location>
</feature>
<keyword evidence="2" id="KW-1133">Transmembrane helix</keyword>
<dbReference type="EMBL" id="CAJMWS010000608">
    <property type="protein sequence ID" value="CAE6454882.1"/>
    <property type="molecule type" value="Genomic_DNA"/>
</dbReference>
<feature type="transmembrane region" description="Helical" evidence="2">
    <location>
        <begin position="291"/>
        <end position="314"/>
    </location>
</feature>
<proteinExistence type="predicted"/>
<keyword evidence="2" id="KW-0812">Transmembrane</keyword>
<reference evidence="4" key="1">
    <citation type="submission" date="2021-01" db="EMBL/GenBank/DDBJ databases">
        <authorList>
            <person name="Kaushik A."/>
        </authorList>
    </citation>
    <scope>NUCLEOTIDE SEQUENCE</scope>
    <source>
        <strain evidence="4">AG1-1C</strain>
    </source>
</reference>
<feature type="region of interest" description="Disordered" evidence="1">
    <location>
        <begin position="933"/>
        <end position="959"/>
    </location>
</feature>
<comment type="caution">
    <text evidence="4">The sequence shown here is derived from an EMBL/GenBank/DDBJ whole genome shotgun (WGS) entry which is preliminary data.</text>
</comment>
<evidence type="ECO:0000259" key="3">
    <source>
        <dbReference type="Pfam" id="PF20153"/>
    </source>
</evidence>
<name>A0A8H3GK76_9AGAM</name>
<dbReference type="AlphaFoldDB" id="A0A8H3GK76"/>
<feature type="compositionally biased region" description="Basic and acidic residues" evidence="1">
    <location>
        <begin position="26"/>
        <end position="38"/>
    </location>
</feature>
<feature type="compositionally biased region" description="Polar residues" evidence="1">
    <location>
        <begin position="1"/>
        <end position="13"/>
    </location>
</feature>
<gene>
    <name evidence="4" type="ORF">RDB_LOCUS150778</name>
</gene>